<name>A0A5B9MAQ6_9BACT</name>
<dbReference type="GO" id="GO:0009060">
    <property type="term" value="P:aerobic respiration"/>
    <property type="evidence" value="ECO:0007669"/>
    <property type="project" value="TreeGrafter"/>
</dbReference>
<dbReference type="InterPro" id="IPR050573">
    <property type="entry name" value="SDH/FRD_Iron-Sulfur"/>
</dbReference>
<dbReference type="EMBL" id="CP036264">
    <property type="protein sequence ID" value="QEF97773.1"/>
    <property type="molecule type" value="Genomic_DNA"/>
</dbReference>
<dbReference type="PANTHER" id="PTHR11921:SF29">
    <property type="entry name" value="SUCCINATE DEHYDROGENASE [UBIQUINONE] IRON-SULFUR SUBUNIT, MITOCHONDRIAL"/>
    <property type="match status" value="1"/>
</dbReference>
<gene>
    <name evidence="1" type="ORF">Mal15_18170</name>
</gene>
<dbReference type="Proteomes" id="UP000321353">
    <property type="component" value="Chromosome"/>
</dbReference>
<protein>
    <submittedName>
        <fullName evidence="1">Succinate dehydrogenase iron-sulfur subunit</fullName>
    </submittedName>
</protein>
<dbReference type="GO" id="GO:0051536">
    <property type="term" value="F:iron-sulfur cluster binding"/>
    <property type="evidence" value="ECO:0007669"/>
    <property type="project" value="InterPro"/>
</dbReference>
<sequence>MLIYGCVRQACSLLVDRLLDEERSAIELRPMSKFPVIRHLFVDRHRLLRALEKRECWIPVDGYADMGPGPRQSAAQQEKNYPLSQCMSRGCCLEACAQYQLVTVT</sequence>
<dbReference type="AlphaFoldDB" id="A0A5B9MAQ6"/>
<reference evidence="1 2" key="1">
    <citation type="submission" date="2019-02" db="EMBL/GenBank/DDBJ databases">
        <title>Planctomycetal bacteria perform biofilm scaping via a novel small molecule.</title>
        <authorList>
            <person name="Jeske O."/>
            <person name="Boedeker C."/>
            <person name="Wiegand S."/>
            <person name="Breitling P."/>
            <person name="Kallscheuer N."/>
            <person name="Jogler M."/>
            <person name="Rohde M."/>
            <person name="Petersen J."/>
            <person name="Medema M.H."/>
            <person name="Surup F."/>
            <person name="Jogler C."/>
        </authorList>
    </citation>
    <scope>NUCLEOTIDE SEQUENCE [LARGE SCALE GENOMIC DNA]</scope>
    <source>
        <strain evidence="1 2">Mal15</strain>
    </source>
</reference>
<dbReference type="InterPro" id="IPR012675">
    <property type="entry name" value="Beta-grasp_dom_sf"/>
</dbReference>
<dbReference type="Gene3D" id="3.10.20.30">
    <property type="match status" value="1"/>
</dbReference>
<dbReference type="GO" id="GO:0022904">
    <property type="term" value="P:respiratory electron transport chain"/>
    <property type="evidence" value="ECO:0007669"/>
    <property type="project" value="TreeGrafter"/>
</dbReference>
<evidence type="ECO:0000313" key="1">
    <source>
        <dbReference type="EMBL" id="QEF97773.1"/>
    </source>
</evidence>
<dbReference type="PANTHER" id="PTHR11921">
    <property type="entry name" value="SUCCINATE DEHYDROGENASE IRON-SULFUR PROTEIN"/>
    <property type="match status" value="1"/>
</dbReference>
<accession>A0A5B9MAQ6</accession>
<organism evidence="1 2">
    <name type="scientific">Stieleria maiorica</name>
    <dbReference type="NCBI Taxonomy" id="2795974"/>
    <lineage>
        <taxon>Bacteria</taxon>
        <taxon>Pseudomonadati</taxon>
        <taxon>Planctomycetota</taxon>
        <taxon>Planctomycetia</taxon>
        <taxon>Pirellulales</taxon>
        <taxon>Pirellulaceae</taxon>
        <taxon>Stieleria</taxon>
    </lineage>
</organism>
<evidence type="ECO:0000313" key="2">
    <source>
        <dbReference type="Proteomes" id="UP000321353"/>
    </source>
</evidence>
<dbReference type="KEGG" id="smam:Mal15_18170"/>
<proteinExistence type="predicted"/>
<dbReference type="GO" id="GO:0009055">
    <property type="term" value="F:electron transfer activity"/>
    <property type="evidence" value="ECO:0007669"/>
    <property type="project" value="InterPro"/>
</dbReference>
<keyword evidence="2" id="KW-1185">Reference proteome</keyword>